<evidence type="ECO:0000313" key="1">
    <source>
        <dbReference type="EMBL" id="MBK9983461.1"/>
    </source>
</evidence>
<proteinExistence type="predicted"/>
<dbReference type="Proteomes" id="UP000808337">
    <property type="component" value="Unassembled WGS sequence"/>
</dbReference>
<organism evidence="1 2">
    <name type="scientific">Candidatus Opimibacter skivensis</name>
    <dbReference type="NCBI Taxonomy" id="2982028"/>
    <lineage>
        <taxon>Bacteria</taxon>
        <taxon>Pseudomonadati</taxon>
        <taxon>Bacteroidota</taxon>
        <taxon>Saprospiria</taxon>
        <taxon>Saprospirales</taxon>
        <taxon>Saprospiraceae</taxon>
        <taxon>Candidatus Opimibacter</taxon>
    </lineage>
</organism>
<accession>A0A9D7SWC3</accession>
<sequence>MKKITVYKDLQSQEEHMIEEALKMTPEERIAMVVELIKKIYPDMKPDTSKRIHFSK</sequence>
<protein>
    <submittedName>
        <fullName evidence="1">Uncharacterized protein</fullName>
    </submittedName>
</protein>
<gene>
    <name evidence="1" type="ORF">IPP15_13930</name>
</gene>
<dbReference type="EMBL" id="JADKGY010000020">
    <property type="protein sequence ID" value="MBK9983461.1"/>
    <property type="molecule type" value="Genomic_DNA"/>
</dbReference>
<comment type="caution">
    <text evidence="1">The sequence shown here is derived from an EMBL/GenBank/DDBJ whole genome shotgun (WGS) entry which is preliminary data.</text>
</comment>
<evidence type="ECO:0000313" key="2">
    <source>
        <dbReference type="Proteomes" id="UP000808337"/>
    </source>
</evidence>
<name>A0A9D7SWC3_9BACT</name>
<dbReference type="AlphaFoldDB" id="A0A9D7SWC3"/>
<reference evidence="1 2" key="1">
    <citation type="submission" date="2020-10" db="EMBL/GenBank/DDBJ databases">
        <title>Connecting structure to function with the recovery of over 1000 high-quality activated sludge metagenome-assembled genomes encoding full-length rRNA genes using long-read sequencing.</title>
        <authorList>
            <person name="Singleton C.M."/>
            <person name="Petriglieri F."/>
            <person name="Kristensen J.M."/>
            <person name="Kirkegaard R.H."/>
            <person name="Michaelsen T.Y."/>
            <person name="Andersen M.H."/>
            <person name="Karst S.M."/>
            <person name="Dueholm M.S."/>
            <person name="Nielsen P.H."/>
            <person name="Albertsen M."/>
        </authorList>
    </citation>
    <scope>NUCLEOTIDE SEQUENCE [LARGE SCALE GENOMIC DNA]</scope>
    <source>
        <strain evidence="1">Ribe_18-Q3-R11-54_MAXAC.273</strain>
    </source>
</reference>